<dbReference type="InterPro" id="IPR034548">
    <property type="entry name" value="hnRNPQ_RRM2"/>
</dbReference>
<keyword evidence="19" id="KW-1133">Transmembrane helix</keyword>
<dbReference type="NCBIfam" id="TIGR01648">
    <property type="entry name" value="hnRNP-R-Q"/>
    <property type="match status" value="1"/>
</dbReference>
<dbReference type="GO" id="GO:0003723">
    <property type="term" value="F:RNA binding"/>
    <property type="evidence" value="ECO:0007669"/>
    <property type="project" value="UniProtKB-UniRule"/>
</dbReference>
<evidence type="ECO:0000259" key="20">
    <source>
        <dbReference type="PROSITE" id="PS50102"/>
    </source>
</evidence>
<dbReference type="GO" id="GO:0005681">
    <property type="term" value="C:spliceosomal complex"/>
    <property type="evidence" value="ECO:0007669"/>
    <property type="project" value="UniProtKB-KW"/>
</dbReference>
<keyword evidence="19" id="KW-0812">Transmembrane</keyword>
<dbReference type="PROSITE" id="PS50102">
    <property type="entry name" value="RRM"/>
    <property type="match status" value="3"/>
</dbReference>
<evidence type="ECO:0000256" key="13">
    <source>
        <dbReference type="ARBA" id="ARBA00022990"/>
    </source>
</evidence>
<dbReference type="InterPro" id="IPR036305">
    <property type="entry name" value="RGS_sf"/>
</dbReference>
<keyword evidence="25" id="KW-1185">Reference proteome</keyword>
<accession>A0AAD9F502</accession>
<dbReference type="GO" id="GO:0005770">
    <property type="term" value="C:late endosome"/>
    <property type="evidence" value="ECO:0007669"/>
    <property type="project" value="TreeGrafter"/>
</dbReference>
<evidence type="ECO:0000313" key="25">
    <source>
        <dbReference type="Proteomes" id="UP001228049"/>
    </source>
</evidence>
<dbReference type="Pfam" id="PF02194">
    <property type="entry name" value="PXA"/>
    <property type="match status" value="1"/>
</dbReference>
<feature type="transmembrane region" description="Helical" evidence="19">
    <location>
        <begin position="554"/>
        <end position="573"/>
    </location>
</feature>
<dbReference type="SUPFAM" id="SSF54928">
    <property type="entry name" value="RNA-binding domain, RBD"/>
    <property type="match status" value="2"/>
</dbReference>
<feature type="domain" description="RRM" evidence="20">
    <location>
        <begin position="163"/>
        <end position="242"/>
    </location>
</feature>
<dbReference type="PANTHER" id="PTHR22775">
    <property type="entry name" value="SORTING NEXIN"/>
    <property type="match status" value="1"/>
</dbReference>
<feature type="domain" description="PXA" evidence="23">
    <location>
        <begin position="631"/>
        <end position="883"/>
    </location>
</feature>
<comment type="caution">
    <text evidence="24">The sequence shown here is derived from an EMBL/GenBank/DDBJ whole genome shotgun (WGS) entry which is preliminary data.</text>
</comment>
<dbReference type="Pfam" id="PF00615">
    <property type="entry name" value="RGS"/>
    <property type="match status" value="1"/>
</dbReference>
<keyword evidence="9" id="KW-0256">Endoplasmic reticulum</keyword>
<dbReference type="PROSITE" id="PS50195">
    <property type="entry name" value="PX"/>
    <property type="match status" value="1"/>
</dbReference>
<dbReference type="InterPro" id="IPR037436">
    <property type="entry name" value="SNX14_PX"/>
</dbReference>
<dbReference type="CDD" id="cd12489">
    <property type="entry name" value="RRM2_hnRNPQ"/>
    <property type="match status" value="1"/>
</dbReference>
<feature type="compositionally biased region" description="Low complexity" evidence="18">
    <location>
        <begin position="1383"/>
        <end position="1417"/>
    </location>
</feature>
<protein>
    <submittedName>
        <fullName evidence="24">Sorting nexin-14</fullName>
    </submittedName>
</protein>
<dbReference type="PROSITE" id="PS50132">
    <property type="entry name" value="RGS"/>
    <property type="match status" value="1"/>
</dbReference>
<evidence type="ECO:0000256" key="8">
    <source>
        <dbReference type="ARBA" id="ARBA00022737"/>
    </source>
</evidence>
<feature type="region of interest" description="Disordered" evidence="18">
    <location>
        <begin position="439"/>
        <end position="483"/>
    </location>
</feature>
<evidence type="ECO:0000256" key="3">
    <source>
        <dbReference type="ARBA" id="ARBA00004642"/>
    </source>
</evidence>
<sequence length="1851" mass="211000">MATDQVNGNGNVSEEPMDTTEVTRSEHFPALLEAGLPQNVAEKLDELYVAGLVAHSDLDERAIEALKEFNEDGALQVLAQFKESDLSHVQNKSAFLCGVMKTYRQREKQGTKVTDSTKGPDEAKIKELLDRTNYTLDVTTGQRKYGGPPPESVYSGAQPNAGTEIFVGKIPRDLFEDELVPLFEKAGPIWDLRLMMDPLSGLNRGYAFVTFCTKEAAQEAVKLCNNHEIRPGKHIGVCISVANNRLFVGSIPKSKTKEQIVEEFSKVTEGLSDVILYHQPDDKKKNRGFCFLEYEDHKTAAQARRRLMSGKVKVWGNVVTVEWADPIENPDPEVMAKVKVLFVRNLSAGVTEELLETSFSEFGKLERVKKLKDYAFIHFEERDGAVKALEEMNGKEMEGERIEIVFAKPPDQKRKERKAQRQAAKTVMYDDYYYYPPPSHMPPPGRGRGRGGNHPYYGGGGYEDFQAPNRGRGGGGSRGPDEEALLRAEEEAREGEEGFLDDRMAGFLMFLEKVKLGLKIDVLREVGRQYPVFCFLLLSLVVLTLLLNRYLHVLMVFWSFLAGVTTFYCSLGPESLVPNIFFPVKQRNKRQEQELFPLGHSCAVCGKVKCKRHRPTLLLENYQPWLDLKVPSKVDASAAEVFELVLENFVYPWYRDITDDDACVDELRMTFRFFASVLVRRLRRSVSEFFERAREAVDVPAVFADKVMKAGMKHIEMIAKAHRKVQSVVRSGTLINSDYICVVRSVVRSGTLSNSDYICIVQSVSVVRSGTLSNSDYICIVQSVVRSGTLTQSVEGLQQAALDEFGADLHIALRSRKDELLYLRKLTEMLFPYVMPPKATDCRSLSLLLREVMSGSVMLPTMDFMADPETVNLLVLIFVDDTPLDPATEPPSPLVPFLQKYADVSSKKQSVLKLDLKEIREQQDLLFRFMNFLKQEGAVHVLQFCLTVEEFNDKILSPDLSDSELQGLHGEVVRIYETYCLEESIDKISFDPFIVDEIRNIAIGPYGGVVKLQTMHCLFEAYEHVLSLLERVFTPMFCHSDEYFRHLLRGAESPTRNSRISRNSFSCEESRNMSKRGESFGISRIGKTPMEGAMLPPYNMNDMDEDMVEEATVVMEDDSPAEPPCSAGSLRNLSFWSVGIPYIDLCDDDNKRDKIPVFCIDVERNDRKEGNKVLRQRGHMGEDLDVMRGMKRKFKILLTPGRYLEFYVLESKLTEFHGTFADAQLPSKRIIGPKNLDFLESKREEFEEYLQRLLQHPELSNSQLLADFLSPHSMESQFLERMLPDVNLGKMFKSVPGKLIKEKGQNLDPFLQSFFNSCESPKAKPSRPELTILSPSNENNKKLFNDLFRNNANLSERKHNANFFEETLSVDGMYDYMMYVGTRRTPSTGGTRRTPSTGGTRRTPSTGGTRTPSTGGTHATNTLYRRHANTLYRRHATNTLYRRHATNTLYRRHATNTLYRRRDKHPLPEARDKHPLPEARDKHPLPEARDKHPLPEARDKHPLPEARDEHPLPEARDEHPLPEARDEHPLPEARGEHPLPEARGEHPLPEARDEHPLPEARDEHPLPEARDEHPLPEARDEHPLPEARDEHPLPEARRTVFGTADWLNHALAAGRILFKNTFEAYMDQYLQSKLEQILQEHNVSSEELKPEEKQSRAKKTFEDMMNYLPGFHLIFSTNAFFPLALILEKVIPEKVIPEKVIPEKVIPEKVILEKVIPEKVIPEKVIPEKVILEKGIPEKVIPEKVIPEKVILEKVILEKMILEKVIPEKVIPEKMIPEKVIPEKVLDVVVKCIGQDSKYEGVRLLFDGFQQPMTYVLLDIAVQELFPELSKVKHTRREEIKQEETHRGSFK</sequence>
<dbReference type="InterPro" id="IPR036871">
    <property type="entry name" value="PX_dom_sf"/>
</dbReference>
<dbReference type="FunFam" id="3.30.70.330:FF:000027">
    <property type="entry name" value="Heterogeneous nuclear ribonucleoprotein q isoform"/>
    <property type="match status" value="1"/>
</dbReference>
<name>A0AAD9F502_DISEL</name>
<dbReference type="GO" id="GO:0080025">
    <property type="term" value="F:phosphatidylinositol-3,5-bisphosphate binding"/>
    <property type="evidence" value="ECO:0007669"/>
    <property type="project" value="InterPro"/>
</dbReference>
<dbReference type="InterPro" id="IPR035979">
    <property type="entry name" value="RBD_domain_sf"/>
</dbReference>
<feature type="domain" description="RRM" evidence="20">
    <location>
        <begin position="244"/>
        <end position="326"/>
    </location>
</feature>
<dbReference type="InterPro" id="IPR016137">
    <property type="entry name" value="RGS"/>
</dbReference>
<dbReference type="Pfam" id="PF00076">
    <property type="entry name" value="RRM_1"/>
    <property type="match status" value="3"/>
</dbReference>
<organism evidence="24 25">
    <name type="scientific">Dissostichus eleginoides</name>
    <name type="common">Patagonian toothfish</name>
    <name type="synonym">Dissostichus amissus</name>
    <dbReference type="NCBI Taxonomy" id="100907"/>
    <lineage>
        <taxon>Eukaryota</taxon>
        <taxon>Metazoa</taxon>
        <taxon>Chordata</taxon>
        <taxon>Craniata</taxon>
        <taxon>Vertebrata</taxon>
        <taxon>Euteleostomi</taxon>
        <taxon>Actinopterygii</taxon>
        <taxon>Neopterygii</taxon>
        <taxon>Teleostei</taxon>
        <taxon>Neoteleostei</taxon>
        <taxon>Acanthomorphata</taxon>
        <taxon>Eupercaria</taxon>
        <taxon>Perciformes</taxon>
        <taxon>Notothenioidei</taxon>
        <taxon>Nototheniidae</taxon>
        <taxon>Dissostichus</taxon>
    </lineage>
</organism>
<evidence type="ECO:0000256" key="17">
    <source>
        <dbReference type="PROSITE-ProRule" id="PRU00176"/>
    </source>
</evidence>
<feature type="transmembrane region" description="Helical" evidence="19">
    <location>
        <begin position="530"/>
        <end position="547"/>
    </location>
</feature>
<evidence type="ECO:0000256" key="5">
    <source>
        <dbReference type="ARBA" id="ARBA00022499"/>
    </source>
</evidence>
<keyword evidence="15" id="KW-0539">Nucleus</keyword>
<keyword evidence="12 17" id="KW-0694">RNA-binding</keyword>
<dbReference type="GO" id="GO:0097352">
    <property type="term" value="P:autophagosome maturation"/>
    <property type="evidence" value="ECO:0007669"/>
    <property type="project" value="TreeGrafter"/>
</dbReference>
<dbReference type="SUPFAM" id="SSF48097">
    <property type="entry name" value="Regulator of G-protein signaling, RGS"/>
    <property type="match status" value="1"/>
</dbReference>
<evidence type="ECO:0000256" key="15">
    <source>
        <dbReference type="ARBA" id="ARBA00023242"/>
    </source>
</evidence>
<evidence type="ECO:0000259" key="22">
    <source>
        <dbReference type="PROSITE" id="PS50195"/>
    </source>
</evidence>
<keyword evidence="5" id="KW-1017">Isopeptide bond</keyword>
<evidence type="ECO:0000256" key="7">
    <source>
        <dbReference type="ARBA" id="ARBA00022728"/>
    </source>
</evidence>
<dbReference type="Proteomes" id="UP001228049">
    <property type="component" value="Unassembled WGS sequence"/>
</dbReference>
<feature type="region of interest" description="Disordered" evidence="18">
    <location>
        <begin position="1"/>
        <end position="24"/>
    </location>
</feature>
<evidence type="ECO:0000256" key="10">
    <source>
        <dbReference type="ARBA" id="ARBA00022843"/>
    </source>
</evidence>
<dbReference type="FunFam" id="3.30.70.330:FF:000024">
    <property type="entry name" value="Heterogeneous nuclear ribonucleoprotein q isoform"/>
    <property type="match status" value="1"/>
</dbReference>
<dbReference type="InterPro" id="IPR044926">
    <property type="entry name" value="RGS_subdomain_2"/>
</dbReference>
<reference evidence="24" key="1">
    <citation type="submission" date="2023-04" db="EMBL/GenBank/DDBJ databases">
        <title>Chromosome-level genome of Chaenocephalus aceratus.</title>
        <authorList>
            <person name="Park H."/>
        </authorList>
    </citation>
    <scope>NUCLEOTIDE SEQUENCE</scope>
    <source>
        <strain evidence="24">DE</strain>
        <tissue evidence="24">Muscle</tissue>
    </source>
</reference>
<dbReference type="Pfam" id="PF00787">
    <property type="entry name" value="PX"/>
    <property type="match status" value="1"/>
</dbReference>
<feature type="compositionally biased region" description="Basic and acidic residues" evidence="18">
    <location>
        <begin position="1465"/>
        <end position="1593"/>
    </location>
</feature>
<feature type="domain" description="RGS" evidence="21">
    <location>
        <begin position="915"/>
        <end position="1047"/>
    </location>
</feature>
<dbReference type="InterPro" id="IPR000504">
    <property type="entry name" value="RRM_dom"/>
</dbReference>
<dbReference type="InterPro" id="IPR003114">
    <property type="entry name" value="Phox_assoc"/>
</dbReference>
<evidence type="ECO:0000256" key="9">
    <source>
        <dbReference type="ARBA" id="ARBA00022824"/>
    </source>
</evidence>
<evidence type="ECO:0000256" key="19">
    <source>
        <dbReference type="SAM" id="Phobius"/>
    </source>
</evidence>
<dbReference type="InterPro" id="IPR041337">
    <property type="entry name" value="hnRNP_Q_AcD"/>
</dbReference>
<feature type="compositionally biased region" description="Basic residues" evidence="18">
    <location>
        <begin position="1436"/>
        <end position="1464"/>
    </location>
</feature>
<evidence type="ECO:0000256" key="16">
    <source>
        <dbReference type="ARBA" id="ARBA00023274"/>
    </source>
</evidence>
<gene>
    <name evidence="24" type="ORF">KUDE01_013810</name>
</gene>
<keyword evidence="14" id="KW-0508">mRNA splicing</keyword>
<evidence type="ECO:0000256" key="6">
    <source>
        <dbReference type="ARBA" id="ARBA00022664"/>
    </source>
</evidence>
<dbReference type="SMART" id="SM00315">
    <property type="entry name" value="RGS"/>
    <property type="match status" value="1"/>
</dbReference>
<comment type="subcellular location">
    <subcellularLocation>
        <location evidence="2">Cytoplasm</location>
    </subcellularLocation>
    <subcellularLocation>
        <location evidence="1">Microsome</location>
    </subcellularLocation>
    <subcellularLocation>
        <location evidence="3">Nucleus</location>
        <location evidence="3">Nucleoplasm</location>
    </subcellularLocation>
</comment>
<dbReference type="GO" id="GO:0006397">
    <property type="term" value="P:mRNA processing"/>
    <property type="evidence" value="ECO:0007669"/>
    <property type="project" value="UniProtKB-KW"/>
</dbReference>
<dbReference type="SMART" id="SM00360">
    <property type="entry name" value="RRM"/>
    <property type="match status" value="3"/>
</dbReference>
<dbReference type="GO" id="GO:0008380">
    <property type="term" value="P:RNA splicing"/>
    <property type="evidence" value="ECO:0007669"/>
    <property type="project" value="UniProtKB-KW"/>
</dbReference>
<keyword evidence="16" id="KW-0687">Ribonucleoprotein</keyword>
<dbReference type="Gene3D" id="1.10.167.10">
    <property type="entry name" value="Regulator of G-protein Signalling 4, domain 2"/>
    <property type="match status" value="1"/>
</dbReference>
<feature type="region of interest" description="Disordered" evidence="18">
    <location>
        <begin position="1436"/>
        <end position="1593"/>
    </location>
</feature>
<dbReference type="EMBL" id="JASDAP010000017">
    <property type="protein sequence ID" value="KAK1889132.1"/>
    <property type="molecule type" value="Genomic_DNA"/>
</dbReference>
<dbReference type="InterPro" id="IPR037892">
    <property type="entry name" value="SNX14_RGS"/>
</dbReference>
<dbReference type="SUPFAM" id="SSF64268">
    <property type="entry name" value="PX domain"/>
    <property type="match status" value="1"/>
</dbReference>
<dbReference type="PANTHER" id="PTHR22775:SF44">
    <property type="entry name" value="SORTING NEXIN-14"/>
    <property type="match status" value="1"/>
</dbReference>
<keyword evidence="6" id="KW-0507">mRNA processing</keyword>
<evidence type="ECO:0000256" key="1">
    <source>
        <dbReference type="ARBA" id="ARBA00004144"/>
    </source>
</evidence>
<dbReference type="Gene3D" id="3.30.1520.10">
    <property type="entry name" value="Phox-like domain"/>
    <property type="match status" value="1"/>
</dbReference>
<proteinExistence type="predicted"/>
<feature type="region of interest" description="Disordered" evidence="18">
    <location>
        <begin position="1383"/>
        <end position="1423"/>
    </location>
</feature>
<dbReference type="Pfam" id="PF18360">
    <property type="entry name" value="hnRNP_Q_AcD"/>
    <property type="match status" value="1"/>
</dbReference>
<evidence type="ECO:0000256" key="14">
    <source>
        <dbReference type="ARBA" id="ARBA00023187"/>
    </source>
</evidence>
<keyword evidence="11" id="KW-0492">Microsome</keyword>
<dbReference type="GO" id="GO:0005654">
    <property type="term" value="C:nucleoplasm"/>
    <property type="evidence" value="ECO:0007669"/>
    <property type="project" value="UniProtKB-SubCell"/>
</dbReference>
<evidence type="ECO:0000256" key="18">
    <source>
        <dbReference type="SAM" id="MobiDB-lite"/>
    </source>
</evidence>
<feature type="domain" description="RRM" evidence="20">
    <location>
        <begin position="339"/>
        <end position="409"/>
    </location>
</feature>
<keyword evidence="4" id="KW-0963">Cytoplasm</keyword>
<keyword evidence="8" id="KW-0677">Repeat</keyword>
<evidence type="ECO:0000256" key="2">
    <source>
        <dbReference type="ARBA" id="ARBA00004496"/>
    </source>
</evidence>
<dbReference type="InterPro" id="IPR001683">
    <property type="entry name" value="PX_dom"/>
</dbReference>
<dbReference type="Gene3D" id="3.30.70.330">
    <property type="match status" value="3"/>
</dbReference>
<dbReference type="CDD" id="cd08722">
    <property type="entry name" value="RGS_SNX14"/>
    <property type="match status" value="1"/>
</dbReference>
<dbReference type="InterPro" id="IPR012677">
    <property type="entry name" value="Nucleotide-bd_a/b_plait_sf"/>
</dbReference>
<feature type="region of interest" description="Disordered" evidence="18">
    <location>
        <begin position="139"/>
        <end position="158"/>
    </location>
</feature>
<evidence type="ECO:0000256" key="12">
    <source>
        <dbReference type="ARBA" id="ARBA00022884"/>
    </source>
</evidence>
<feature type="compositionally biased region" description="Polar residues" evidence="18">
    <location>
        <begin position="1"/>
        <end position="12"/>
    </location>
</feature>
<evidence type="ECO:0000256" key="11">
    <source>
        <dbReference type="ARBA" id="ARBA00022848"/>
    </source>
</evidence>
<dbReference type="SMART" id="SM00312">
    <property type="entry name" value="PX"/>
    <property type="match status" value="1"/>
</dbReference>
<dbReference type="PROSITE" id="PS51207">
    <property type="entry name" value="PXA"/>
    <property type="match status" value="1"/>
</dbReference>
<keyword evidence="19" id="KW-0472">Membrane</keyword>
<evidence type="ECO:0000256" key="4">
    <source>
        <dbReference type="ARBA" id="ARBA00022490"/>
    </source>
</evidence>
<dbReference type="InterPro" id="IPR006535">
    <property type="entry name" value="HnRNP_R/Q_splicing_fac"/>
</dbReference>
<keyword evidence="7" id="KW-0747">Spliceosome</keyword>
<dbReference type="CDD" id="cd21066">
    <property type="entry name" value="NURR_hnRNPQ"/>
    <property type="match status" value="1"/>
</dbReference>
<feature type="domain" description="PX" evidence="22">
    <location>
        <begin position="1136"/>
        <end position="1276"/>
    </location>
</feature>
<keyword evidence="13" id="KW-0007">Acetylation</keyword>
<dbReference type="CDD" id="cd06877">
    <property type="entry name" value="PX_SNX14"/>
    <property type="match status" value="1"/>
</dbReference>
<evidence type="ECO:0000259" key="21">
    <source>
        <dbReference type="PROSITE" id="PS50132"/>
    </source>
</evidence>
<dbReference type="FunFam" id="3.30.70.330:FF:000023">
    <property type="entry name" value="Heterogeneous nuclear ribonucleoprotein q isoform"/>
    <property type="match status" value="1"/>
</dbReference>
<keyword evidence="10" id="KW-0832">Ubl conjugation</keyword>
<evidence type="ECO:0000313" key="24">
    <source>
        <dbReference type="EMBL" id="KAK1889132.1"/>
    </source>
</evidence>
<evidence type="ECO:0000259" key="23">
    <source>
        <dbReference type="PROSITE" id="PS51207"/>
    </source>
</evidence>